<gene>
    <name evidence="5" type="ORF">SAMN05421630_110122</name>
</gene>
<accession>A0A1G6W0Y2</accession>
<dbReference type="InterPro" id="IPR011990">
    <property type="entry name" value="TPR-like_helical_dom_sf"/>
</dbReference>
<dbReference type="InterPro" id="IPR001867">
    <property type="entry name" value="OmpR/PhoB-type_DNA-bd"/>
</dbReference>
<comment type="similarity">
    <text evidence="1">Belongs to the AfsR/DnrI/RedD regulatory family.</text>
</comment>
<dbReference type="GO" id="GO:0006355">
    <property type="term" value="P:regulation of DNA-templated transcription"/>
    <property type="evidence" value="ECO:0007669"/>
    <property type="project" value="InterPro"/>
</dbReference>
<dbReference type="Gene3D" id="1.10.10.10">
    <property type="entry name" value="Winged helix-like DNA-binding domain superfamily/Winged helix DNA-binding domain"/>
    <property type="match status" value="1"/>
</dbReference>
<dbReference type="SUPFAM" id="SSF48452">
    <property type="entry name" value="TPR-like"/>
    <property type="match status" value="1"/>
</dbReference>
<evidence type="ECO:0000256" key="4">
    <source>
        <dbReference type="ARBA" id="ARBA00023163"/>
    </source>
</evidence>
<keyword evidence="6" id="KW-1185">Reference proteome</keyword>
<dbReference type="AlphaFoldDB" id="A0A1G6W0Y2"/>
<dbReference type="EMBL" id="FMZE01000010">
    <property type="protein sequence ID" value="SDD59600.1"/>
    <property type="molecule type" value="Genomic_DNA"/>
</dbReference>
<keyword evidence="4" id="KW-0804">Transcription</keyword>
<evidence type="ECO:0000256" key="2">
    <source>
        <dbReference type="ARBA" id="ARBA00023015"/>
    </source>
</evidence>
<dbReference type="GO" id="GO:0003677">
    <property type="term" value="F:DNA binding"/>
    <property type="evidence" value="ECO:0007669"/>
    <property type="project" value="UniProtKB-KW"/>
</dbReference>
<keyword evidence="3 5" id="KW-0238">DNA-binding</keyword>
<proteinExistence type="inferred from homology"/>
<dbReference type="InterPro" id="IPR036388">
    <property type="entry name" value="WH-like_DNA-bd_sf"/>
</dbReference>
<dbReference type="SUPFAM" id="SSF52540">
    <property type="entry name" value="P-loop containing nucleoside triphosphate hydrolases"/>
    <property type="match status" value="1"/>
</dbReference>
<dbReference type="PANTHER" id="PTHR35807">
    <property type="entry name" value="TRANSCRIPTIONAL REGULATOR REDD-RELATED"/>
    <property type="match status" value="1"/>
</dbReference>
<dbReference type="CDD" id="cd15831">
    <property type="entry name" value="BTAD"/>
    <property type="match status" value="1"/>
</dbReference>
<dbReference type="SMART" id="SM01043">
    <property type="entry name" value="BTAD"/>
    <property type="match status" value="1"/>
</dbReference>
<protein>
    <submittedName>
        <fullName evidence="5">DNA-binding transcriptional activator of the SARP family</fullName>
    </submittedName>
</protein>
<dbReference type="InterPro" id="IPR051677">
    <property type="entry name" value="AfsR-DnrI-RedD_regulator"/>
</dbReference>
<dbReference type="STRING" id="530584.SAMN05421630_110122"/>
<keyword evidence="2" id="KW-0805">Transcription regulation</keyword>
<dbReference type="SMART" id="SM00862">
    <property type="entry name" value="Trans_reg_C"/>
    <property type="match status" value="1"/>
</dbReference>
<dbReference type="GO" id="GO:0043531">
    <property type="term" value="F:ADP binding"/>
    <property type="evidence" value="ECO:0007669"/>
    <property type="project" value="InterPro"/>
</dbReference>
<dbReference type="Gene3D" id="1.25.40.10">
    <property type="entry name" value="Tetratricopeptide repeat domain"/>
    <property type="match status" value="1"/>
</dbReference>
<organism evidence="5 6">
    <name type="scientific">Prauserella marina</name>
    <dbReference type="NCBI Taxonomy" id="530584"/>
    <lineage>
        <taxon>Bacteria</taxon>
        <taxon>Bacillati</taxon>
        <taxon>Actinomycetota</taxon>
        <taxon>Actinomycetes</taxon>
        <taxon>Pseudonocardiales</taxon>
        <taxon>Pseudonocardiaceae</taxon>
        <taxon>Prauserella</taxon>
    </lineage>
</organism>
<dbReference type="PRINTS" id="PR00364">
    <property type="entry name" value="DISEASERSIST"/>
</dbReference>
<evidence type="ECO:0000256" key="1">
    <source>
        <dbReference type="ARBA" id="ARBA00005820"/>
    </source>
</evidence>
<evidence type="ECO:0000313" key="5">
    <source>
        <dbReference type="EMBL" id="SDD59600.1"/>
    </source>
</evidence>
<dbReference type="InterPro" id="IPR005158">
    <property type="entry name" value="BTAD"/>
</dbReference>
<dbReference type="Pfam" id="PF13401">
    <property type="entry name" value="AAA_22"/>
    <property type="match status" value="1"/>
</dbReference>
<dbReference type="PANTHER" id="PTHR35807:SF1">
    <property type="entry name" value="TRANSCRIPTIONAL REGULATOR REDD"/>
    <property type="match status" value="1"/>
</dbReference>
<dbReference type="OrthoDB" id="4507225at2"/>
<dbReference type="SUPFAM" id="SSF46894">
    <property type="entry name" value="C-terminal effector domain of the bipartite response regulators"/>
    <property type="match status" value="1"/>
</dbReference>
<dbReference type="InterPro" id="IPR016032">
    <property type="entry name" value="Sig_transdc_resp-reg_C-effctor"/>
</dbReference>
<dbReference type="Pfam" id="PF03704">
    <property type="entry name" value="BTAD"/>
    <property type="match status" value="1"/>
</dbReference>
<evidence type="ECO:0000256" key="3">
    <source>
        <dbReference type="ARBA" id="ARBA00023125"/>
    </source>
</evidence>
<dbReference type="Proteomes" id="UP000199494">
    <property type="component" value="Unassembled WGS sequence"/>
</dbReference>
<dbReference type="GO" id="GO:0000160">
    <property type="term" value="P:phosphorelay signal transduction system"/>
    <property type="evidence" value="ECO:0007669"/>
    <property type="project" value="InterPro"/>
</dbReference>
<dbReference type="InterPro" id="IPR049945">
    <property type="entry name" value="AAA_22"/>
</dbReference>
<reference evidence="5 6" key="1">
    <citation type="submission" date="2016-10" db="EMBL/GenBank/DDBJ databases">
        <authorList>
            <person name="de Groot N.N."/>
        </authorList>
    </citation>
    <scope>NUCLEOTIDE SEQUENCE [LARGE SCALE GENOMIC DNA]</scope>
    <source>
        <strain evidence="5 6">CGMCC 4.5506</strain>
    </source>
</reference>
<name>A0A1G6W0Y2_9PSEU</name>
<dbReference type="InterPro" id="IPR027417">
    <property type="entry name" value="P-loop_NTPase"/>
</dbReference>
<sequence length="763" mass="82238">MSTVDSGATSGNVGRVAVPATPDRRAVLPSSCLGEVLTVLFQVLGPIRIARHGDAVAPPGRLRQTLLGVLLARANEQVSVGALAEALWGRAHDDKAVGRLHVQVHRLRLLLDDASRLVYGPAGYLLRIHEGELDADRFTTLVAEAEALADPERRAGALRAALRLWRGLPYEGIDTDLVAEESARLSDLRLAAMEDRFEAELACGRSATVTAELADAVSRHPLRERFPALLMTALSRGGRQAEALRVFRDARRRLIDEVGIEPGPELCSLHARILAGESGPSHVPGPARREAPAQLPPNARGFTGRDKEIAALDRLADVTASSAEQAEAASIVAIVGTAGVGKTALAVRWGRRERGRFADGQLYVDLCGYGPAKPVPPEDVLTGFLLALGEERDRLPRRLPELAARFRTLVEGRRMLLLLDNAHTADQVRPLLPGTSSVFVLITSRDALTGLGVRDGAHRLGLDRLSTAEAGELLRVLTGDSPRGHLAPRVTAALIERCARLPLALRIAAELMRERHSATVADLVAELATDQAACGVLDALAVGDDEQASVRAVFSWSYRRLPADAALIFRMCGLHPGRLVCVLTLAALSGAPKSVVERCFDELASAHLVDRAPAPGSYRMHDLLRAYTTELAHDRHSAEERRAARARLIDYYLCAATAAMNVLDPDPVVPRPQPPSDDYALPALPDRETALWWLDHERPNLVALARFAAADDQPHVPVLLSGILAGYLRSYPEDANTVHELARAAASRQHRPALLSRSGHGAP</sequence>
<dbReference type="Gene3D" id="3.40.50.300">
    <property type="entry name" value="P-loop containing nucleotide triphosphate hydrolases"/>
    <property type="match status" value="1"/>
</dbReference>
<evidence type="ECO:0000313" key="6">
    <source>
        <dbReference type="Proteomes" id="UP000199494"/>
    </source>
</evidence>